<evidence type="ECO:0000256" key="2">
    <source>
        <dbReference type="ARBA" id="ARBA00022630"/>
    </source>
</evidence>
<dbReference type="Gene3D" id="3.50.50.60">
    <property type="entry name" value="FAD/NAD(P)-binding domain"/>
    <property type="match status" value="1"/>
</dbReference>
<dbReference type="Proteomes" id="UP000799118">
    <property type="component" value="Unassembled WGS sequence"/>
</dbReference>
<organism evidence="7 8">
    <name type="scientific">Gymnopus androsaceus JB14</name>
    <dbReference type="NCBI Taxonomy" id="1447944"/>
    <lineage>
        <taxon>Eukaryota</taxon>
        <taxon>Fungi</taxon>
        <taxon>Dikarya</taxon>
        <taxon>Basidiomycota</taxon>
        <taxon>Agaricomycotina</taxon>
        <taxon>Agaricomycetes</taxon>
        <taxon>Agaricomycetidae</taxon>
        <taxon>Agaricales</taxon>
        <taxon>Marasmiineae</taxon>
        <taxon>Omphalotaceae</taxon>
        <taxon>Gymnopus</taxon>
    </lineage>
</organism>
<dbReference type="InterPro" id="IPR050641">
    <property type="entry name" value="RIFMO-like"/>
</dbReference>
<keyword evidence="3" id="KW-0274">FAD</keyword>
<gene>
    <name evidence="7" type="ORF">BT96DRAFT_985764</name>
</gene>
<dbReference type="PANTHER" id="PTHR43004">
    <property type="entry name" value="TRK SYSTEM POTASSIUM UPTAKE PROTEIN"/>
    <property type="match status" value="1"/>
</dbReference>
<keyword evidence="4" id="KW-0560">Oxidoreductase</keyword>
<feature type="domain" description="FAD-binding" evidence="5">
    <location>
        <begin position="5"/>
        <end position="360"/>
    </location>
</feature>
<dbReference type="AlphaFoldDB" id="A0A6A4IFD1"/>
<dbReference type="InterPro" id="IPR036188">
    <property type="entry name" value="FAD/NAD-bd_sf"/>
</dbReference>
<accession>A0A6A4IFD1</accession>
<dbReference type="Gene3D" id="3.30.70.2450">
    <property type="match status" value="1"/>
</dbReference>
<protein>
    <submittedName>
        <fullName evidence="7">Uncharacterized protein</fullName>
    </submittedName>
</protein>
<dbReference type="GO" id="GO:0016709">
    <property type="term" value="F:oxidoreductase activity, acting on paired donors, with incorporation or reduction of molecular oxygen, NAD(P)H as one donor, and incorporation of one atom of oxygen"/>
    <property type="evidence" value="ECO:0007669"/>
    <property type="project" value="UniProtKB-ARBA"/>
</dbReference>
<dbReference type="GO" id="GO:0071949">
    <property type="term" value="F:FAD binding"/>
    <property type="evidence" value="ECO:0007669"/>
    <property type="project" value="InterPro"/>
</dbReference>
<evidence type="ECO:0000256" key="4">
    <source>
        <dbReference type="ARBA" id="ARBA00023002"/>
    </source>
</evidence>
<evidence type="ECO:0000259" key="5">
    <source>
        <dbReference type="Pfam" id="PF01494"/>
    </source>
</evidence>
<dbReference type="OrthoDB" id="2690153at2759"/>
<dbReference type="Pfam" id="PF01494">
    <property type="entry name" value="FAD_binding_3"/>
    <property type="match status" value="1"/>
</dbReference>
<sequence length="943" mass="105100">MSTSVNVLIVGAGPTGLSLAYSLLLNGLSVRIIEKRVEFHSGERGAGITPRTLEIYKFLGLLPDVLKESFSFPSRTVYYHTAPDDGSPPKFIPLTDPVADSPDRPLGKTATNSSFELISLKEYGCSVELGTELQSFEEFPDHAIAKTIKTVDSEQVEETIKVDWLVGADGGRSIVRKQLGLEFVGKSHAEAEMITGDIHVKEGSILTQDQIRFWGYFSDDKKPAIMMRPCGVPEQNLFQFMLRGPGIDNAKVSSSREELVKVFYEITGREDIAFGDLVWMGVWTPNIRMVDNFAKGRVFVAGDAAHVHSPTGGQGMNSSIQDSFNLAWKLALVQKGLSPQSLLDSYSQERVPVIATMLEKTTELFNKEFRGSQQTGFRRGQEFGQLGVNYRGSPIILDERYPDNQMVDPYRAGEDGTVRGGDRAPDAPALVRLGKPAAAQQTSTSLFEIFKPMQHTALIFPGSTTDAFVTETLKTLCEYSSGTVRSVVLFSKSPSAKLSFDLADMTVVDSQGLAYTHYAIDKVAMVIIVRPDGYIGAVHQLFRVSCLINVIALRPPLLFSPRQNLEMSSVPSTYPGVPISSLAEIPPDIFRRAQIQWGSSQVPTPSEILEKMPPKEVLMKNLRPIFERHCEGCWQSNISSASDNGEWERLNFKKCSRTPSTAQEDCQKDHWPNHKPSCKKMEKSSSSLKLERIVQLFWAIRLLRGSLEVYAIIVYGILNLYKSQKGLRFALRIDIGLEPAEITTFMKMFHEQKTYGGKNTEPRPQGMFQINSITHSDEYTKESFSRLERARRGAPGAKRITVSEKEVNDDLTSKNGLPVVLLEFVWRGDVANSWTVVTSVSEEAMEVARKREPYTKISQIRGTFHVPFGPDSTIEFMNGVIRNDKKDMLGLRFPMRRTDIEIIRAAGRKDTDTENADAVKALLVKTKRDAIYSSFYVSVGKPS</sequence>
<dbReference type="PANTHER" id="PTHR43004:SF19">
    <property type="entry name" value="BINDING MONOOXYGENASE, PUTATIVE (JCVI)-RELATED"/>
    <property type="match status" value="1"/>
</dbReference>
<dbReference type="Pfam" id="PF26632">
    <property type="entry name" value="DUF8205"/>
    <property type="match status" value="1"/>
</dbReference>
<evidence type="ECO:0000256" key="3">
    <source>
        <dbReference type="ARBA" id="ARBA00022827"/>
    </source>
</evidence>
<keyword evidence="2" id="KW-0285">Flavoprotein</keyword>
<name>A0A6A4IFD1_9AGAR</name>
<comment type="cofactor">
    <cofactor evidence="1">
        <name>FAD</name>
        <dbReference type="ChEBI" id="CHEBI:57692"/>
    </cofactor>
</comment>
<evidence type="ECO:0000256" key="1">
    <source>
        <dbReference type="ARBA" id="ARBA00001974"/>
    </source>
</evidence>
<evidence type="ECO:0000313" key="7">
    <source>
        <dbReference type="EMBL" id="KAE9408433.1"/>
    </source>
</evidence>
<proteinExistence type="predicted"/>
<evidence type="ECO:0000259" key="6">
    <source>
        <dbReference type="Pfam" id="PF26632"/>
    </source>
</evidence>
<dbReference type="Gene3D" id="3.40.30.120">
    <property type="match status" value="1"/>
</dbReference>
<keyword evidence="8" id="KW-1185">Reference proteome</keyword>
<evidence type="ECO:0000313" key="8">
    <source>
        <dbReference type="Proteomes" id="UP000799118"/>
    </source>
</evidence>
<dbReference type="PRINTS" id="PR00420">
    <property type="entry name" value="RNGMNOXGNASE"/>
</dbReference>
<feature type="domain" description="DUF8205" evidence="6">
    <location>
        <begin position="728"/>
        <end position="932"/>
    </location>
</feature>
<reference evidence="7" key="1">
    <citation type="journal article" date="2019" name="Environ. Microbiol.">
        <title>Fungal ecological strategies reflected in gene transcription - a case study of two litter decomposers.</title>
        <authorList>
            <person name="Barbi F."/>
            <person name="Kohler A."/>
            <person name="Barry K."/>
            <person name="Baskaran P."/>
            <person name="Daum C."/>
            <person name="Fauchery L."/>
            <person name="Ihrmark K."/>
            <person name="Kuo A."/>
            <person name="LaButti K."/>
            <person name="Lipzen A."/>
            <person name="Morin E."/>
            <person name="Grigoriev I.V."/>
            <person name="Henrissat B."/>
            <person name="Lindahl B."/>
            <person name="Martin F."/>
        </authorList>
    </citation>
    <scope>NUCLEOTIDE SEQUENCE</scope>
    <source>
        <strain evidence="7">JB14</strain>
    </source>
</reference>
<dbReference type="InterPro" id="IPR002938">
    <property type="entry name" value="FAD-bd"/>
</dbReference>
<dbReference type="EMBL" id="ML769391">
    <property type="protein sequence ID" value="KAE9408433.1"/>
    <property type="molecule type" value="Genomic_DNA"/>
</dbReference>
<dbReference type="SUPFAM" id="SSF51905">
    <property type="entry name" value="FAD/NAD(P)-binding domain"/>
    <property type="match status" value="1"/>
</dbReference>
<dbReference type="InterPro" id="IPR058518">
    <property type="entry name" value="DUF8205"/>
</dbReference>